<gene>
    <name evidence="2" type="ORF">EV702DRAFT_1204726</name>
</gene>
<proteinExistence type="predicted"/>
<accession>A0A9P6ZGW7</accession>
<reference evidence="2" key="1">
    <citation type="journal article" date="2020" name="New Phytol.">
        <title>Comparative genomics reveals dynamic genome evolution in host specialist ectomycorrhizal fungi.</title>
        <authorList>
            <person name="Lofgren L.A."/>
            <person name="Nguyen N.H."/>
            <person name="Vilgalys R."/>
            <person name="Ruytinx J."/>
            <person name="Liao H.L."/>
            <person name="Branco S."/>
            <person name="Kuo A."/>
            <person name="LaButti K."/>
            <person name="Lipzen A."/>
            <person name="Andreopoulos W."/>
            <person name="Pangilinan J."/>
            <person name="Riley R."/>
            <person name="Hundley H."/>
            <person name="Na H."/>
            <person name="Barry K."/>
            <person name="Grigoriev I.V."/>
            <person name="Stajich J.E."/>
            <person name="Kennedy P.G."/>
        </authorList>
    </citation>
    <scope>NUCLEOTIDE SEQUENCE</scope>
    <source>
        <strain evidence="2">DOB743</strain>
    </source>
</reference>
<feature type="region of interest" description="Disordered" evidence="1">
    <location>
        <begin position="194"/>
        <end position="223"/>
    </location>
</feature>
<organism evidence="2 3">
    <name type="scientific">Suillus placidus</name>
    <dbReference type="NCBI Taxonomy" id="48579"/>
    <lineage>
        <taxon>Eukaryota</taxon>
        <taxon>Fungi</taxon>
        <taxon>Dikarya</taxon>
        <taxon>Basidiomycota</taxon>
        <taxon>Agaricomycotina</taxon>
        <taxon>Agaricomycetes</taxon>
        <taxon>Agaricomycetidae</taxon>
        <taxon>Boletales</taxon>
        <taxon>Suillineae</taxon>
        <taxon>Suillaceae</taxon>
        <taxon>Suillus</taxon>
    </lineage>
</organism>
<sequence>MLQQSAHNHLALMLEEDLDSSSDEEDLHPRNISTILDALDQMEVDNDPEAGNTENDKLDEIDKQKRGTIASHNPAPGPVTKEVSYIITVFSAAEMKKAKTKCEPISASVNLNSDEPWDTLKAQVLVKISNVIKPRILNFNNYALTYQIPRVLPKPGLSLITQADFDGMMKRVNGMNAVTPLVNITVVQGQVQKANTGNDENEDNTEHVPTKNKKRKESSTLLPGNKKKLNNIQILRAHWNNPVLQRRLDTQNTKSSSLSAPVFNFTIRNEVINFFRPQVPVIPAIPLAVAPAPSNPTCTLLLHPSCMQGTDMPLNEFCAEYDLGNTIHVKFVQNAYKEAQFLHFITIPELKEMGFRMGEIAALCDAVERWSLPRA</sequence>
<comment type="caution">
    <text evidence="2">The sequence shown here is derived from an EMBL/GenBank/DDBJ whole genome shotgun (WGS) entry which is preliminary data.</text>
</comment>
<dbReference type="Proteomes" id="UP000714275">
    <property type="component" value="Unassembled WGS sequence"/>
</dbReference>
<evidence type="ECO:0000313" key="2">
    <source>
        <dbReference type="EMBL" id="KAG1765075.1"/>
    </source>
</evidence>
<dbReference type="OrthoDB" id="3063862at2759"/>
<dbReference type="AlphaFoldDB" id="A0A9P6ZGW7"/>
<keyword evidence="3" id="KW-1185">Reference proteome</keyword>
<name>A0A9P6ZGW7_9AGAM</name>
<protein>
    <submittedName>
        <fullName evidence="2">Uncharacterized protein</fullName>
    </submittedName>
</protein>
<evidence type="ECO:0000313" key="3">
    <source>
        <dbReference type="Proteomes" id="UP000714275"/>
    </source>
</evidence>
<evidence type="ECO:0000256" key="1">
    <source>
        <dbReference type="SAM" id="MobiDB-lite"/>
    </source>
</evidence>
<dbReference type="EMBL" id="JABBWD010000113">
    <property type="protein sequence ID" value="KAG1765075.1"/>
    <property type="molecule type" value="Genomic_DNA"/>
</dbReference>